<gene>
    <name evidence="2" type="ORF">Syun_004290</name>
</gene>
<protein>
    <submittedName>
        <fullName evidence="2">Uncharacterized protein</fullName>
    </submittedName>
</protein>
<comment type="caution">
    <text evidence="2">The sequence shown here is derived from an EMBL/GenBank/DDBJ whole genome shotgun (WGS) entry which is preliminary data.</text>
</comment>
<reference evidence="2 3" key="1">
    <citation type="submission" date="2024-01" db="EMBL/GenBank/DDBJ databases">
        <title>Genome assemblies of Stephania.</title>
        <authorList>
            <person name="Yang L."/>
        </authorList>
    </citation>
    <scope>NUCLEOTIDE SEQUENCE [LARGE SCALE GENOMIC DNA]</scope>
    <source>
        <strain evidence="2">YNDBR</strain>
        <tissue evidence="2">Leaf</tissue>
    </source>
</reference>
<feature type="region of interest" description="Disordered" evidence="1">
    <location>
        <begin position="52"/>
        <end position="86"/>
    </location>
</feature>
<proteinExistence type="predicted"/>
<evidence type="ECO:0000256" key="1">
    <source>
        <dbReference type="SAM" id="MobiDB-lite"/>
    </source>
</evidence>
<dbReference type="AlphaFoldDB" id="A0AAP0Q121"/>
<dbReference type="EMBL" id="JBBNAF010000002">
    <property type="protein sequence ID" value="KAK9163388.1"/>
    <property type="molecule type" value="Genomic_DNA"/>
</dbReference>
<evidence type="ECO:0000313" key="3">
    <source>
        <dbReference type="Proteomes" id="UP001420932"/>
    </source>
</evidence>
<keyword evidence="3" id="KW-1185">Reference proteome</keyword>
<name>A0AAP0Q121_9MAGN</name>
<feature type="compositionally biased region" description="Low complexity" evidence="1">
    <location>
        <begin position="59"/>
        <end position="76"/>
    </location>
</feature>
<accession>A0AAP0Q121</accession>
<dbReference type="Proteomes" id="UP001420932">
    <property type="component" value="Unassembled WGS sequence"/>
</dbReference>
<organism evidence="2 3">
    <name type="scientific">Stephania yunnanensis</name>
    <dbReference type="NCBI Taxonomy" id="152371"/>
    <lineage>
        <taxon>Eukaryota</taxon>
        <taxon>Viridiplantae</taxon>
        <taxon>Streptophyta</taxon>
        <taxon>Embryophyta</taxon>
        <taxon>Tracheophyta</taxon>
        <taxon>Spermatophyta</taxon>
        <taxon>Magnoliopsida</taxon>
        <taxon>Ranunculales</taxon>
        <taxon>Menispermaceae</taxon>
        <taxon>Menispermoideae</taxon>
        <taxon>Cissampelideae</taxon>
        <taxon>Stephania</taxon>
    </lineage>
</organism>
<evidence type="ECO:0000313" key="2">
    <source>
        <dbReference type="EMBL" id="KAK9163388.1"/>
    </source>
</evidence>
<sequence>MHLPLPLVHSHSQPLLTHLPQRRSSVTSLSPPLLTLVLSKPDSSSHRRLLCPLPPSPPSSHSQPLLTHLPLTAAPHSRPLTAGSSSHRRLSFHSRIACHLSSTLTVVVVPSRSDVRICEMLPSPVQH</sequence>